<protein>
    <submittedName>
        <fullName evidence="2">Uncharacterized protein</fullName>
    </submittedName>
</protein>
<keyword evidence="1" id="KW-1133">Transmembrane helix</keyword>
<accession>A0A0B2SRZ5</accession>
<organism evidence="2">
    <name type="scientific">Glycine soja</name>
    <name type="common">Wild soybean</name>
    <dbReference type="NCBI Taxonomy" id="3848"/>
    <lineage>
        <taxon>Eukaryota</taxon>
        <taxon>Viridiplantae</taxon>
        <taxon>Streptophyta</taxon>
        <taxon>Embryophyta</taxon>
        <taxon>Tracheophyta</taxon>
        <taxon>Spermatophyta</taxon>
        <taxon>Magnoliopsida</taxon>
        <taxon>eudicotyledons</taxon>
        <taxon>Gunneridae</taxon>
        <taxon>Pentapetalae</taxon>
        <taxon>rosids</taxon>
        <taxon>fabids</taxon>
        <taxon>Fabales</taxon>
        <taxon>Fabaceae</taxon>
        <taxon>Papilionoideae</taxon>
        <taxon>50 kb inversion clade</taxon>
        <taxon>NPAAA clade</taxon>
        <taxon>indigoferoid/millettioid clade</taxon>
        <taxon>Phaseoleae</taxon>
        <taxon>Glycine</taxon>
        <taxon>Glycine subgen. Soja</taxon>
    </lineage>
</organism>
<dbReference type="EMBL" id="KN640403">
    <property type="protein sequence ID" value="KHN47655.1"/>
    <property type="molecule type" value="Genomic_DNA"/>
</dbReference>
<gene>
    <name evidence="2" type="ORF">glysoja_037756</name>
</gene>
<evidence type="ECO:0000313" key="2">
    <source>
        <dbReference type="EMBL" id="KHN47655.1"/>
    </source>
</evidence>
<keyword evidence="1" id="KW-0472">Membrane</keyword>
<keyword evidence="1" id="KW-0812">Transmembrane</keyword>
<proteinExistence type="predicted"/>
<dbReference type="Proteomes" id="UP000053555">
    <property type="component" value="Unassembled WGS sequence"/>
</dbReference>
<feature type="transmembrane region" description="Helical" evidence="1">
    <location>
        <begin position="82"/>
        <end position="112"/>
    </location>
</feature>
<dbReference type="AlphaFoldDB" id="A0A0B2SRZ5"/>
<reference evidence="2" key="1">
    <citation type="submission" date="2014-07" db="EMBL/GenBank/DDBJ databases">
        <title>Identification of a novel salt tolerance gene in wild soybean by whole-genome sequencing.</title>
        <authorList>
            <person name="Lam H.-M."/>
            <person name="Qi X."/>
            <person name="Li M.-W."/>
            <person name="Liu X."/>
            <person name="Xie M."/>
            <person name="Ni M."/>
            <person name="Xu X."/>
        </authorList>
    </citation>
    <scope>NUCLEOTIDE SEQUENCE [LARGE SCALE GENOMIC DNA]</scope>
    <source>
        <tissue evidence="2">Root</tissue>
    </source>
</reference>
<name>A0A0B2SRZ5_GLYSO</name>
<sequence>MKDCKYHWTGNIRGVLYFWTFDFQQLKATCPAKPVTVNCWTTYLQQRCWLFIQLALCSFPDVGLNHGFLSENSARFDIKGMILAIGLASFVGIVLLDCNFLISAMPMVAIVVS</sequence>
<evidence type="ECO:0000256" key="1">
    <source>
        <dbReference type="SAM" id="Phobius"/>
    </source>
</evidence>